<keyword evidence="2 3" id="KW-0067">ATP-binding</keyword>
<proteinExistence type="predicted"/>
<evidence type="ECO:0000256" key="3">
    <source>
        <dbReference type="PIRSR" id="PIRSR003092-1"/>
    </source>
</evidence>
<name>A0A841HLW7_9GAMM</name>
<gene>
    <name evidence="4" type="ORF">HNQ60_003112</name>
</gene>
<dbReference type="RefSeq" id="WP_184333319.1">
    <property type="nucleotide sequence ID" value="NZ_JACHHZ010000003.1"/>
</dbReference>
<dbReference type="InterPro" id="IPR050625">
    <property type="entry name" value="ParA/MinD_ATPase"/>
</dbReference>
<dbReference type="GO" id="GO:0051782">
    <property type="term" value="P:negative regulation of cell division"/>
    <property type="evidence" value="ECO:0007669"/>
    <property type="project" value="TreeGrafter"/>
</dbReference>
<keyword evidence="1 3" id="KW-0547">Nucleotide-binding</keyword>
<dbReference type="InterPro" id="IPR025501">
    <property type="entry name" value="MinD_FleN"/>
</dbReference>
<dbReference type="EMBL" id="JACHHZ010000003">
    <property type="protein sequence ID" value="MBB6094231.1"/>
    <property type="molecule type" value="Genomic_DNA"/>
</dbReference>
<evidence type="ECO:0000256" key="2">
    <source>
        <dbReference type="ARBA" id="ARBA00022840"/>
    </source>
</evidence>
<dbReference type="Gene3D" id="3.40.50.300">
    <property type="entry name" value="P-loop containing nucleotide triphosphate hydrolases"/>
    <property type="match status" value="1"/>
</dbReference>
<accession>A0A841HLW7</accession>
<dbReference type="GO" id="GO:0005524">
    <property type="term" value="F:ATP binding"/>
    <property type="evidence" value="ECO:0007669"/>
    <property type="project" value="UniProtKB-KW"/>
</dbReference>
<keyword evidence="4" id="KW-0282">Flagellum</keyword>
<keyword evidence="4" id="KW-0966">Cell projection</keyword>
<evidence type="ECO:0000256" key="1">
    <source>
        <dbReference type="ARBA" id="ARBA00022741"/>
    </source>
</evidence>
<dbReference type="Proteomes" id="UP000588068">
    <property type="component" value="Unassembled WGS sequence"/>
</dbReference>
<dbReference type="SUPFAM" id="SSF52540">
    <property type="entry name" value="P-loop containing nucleoside triphosphate hydrolases"/>
    <property type="match status" value="1"/>
</dbReference>
<protein>
    <submittedName>
        <fullName evidence="4">Flagellar biosynthesis protein FlhG</fullName>
    </submittedName>
</protein>
<dbReference type="InterPro" id="IPR033875">
    <property type="entry name" value="FlhG"/>
</dbReference>
<dbReference type="AlphaFoldDB" id="A0A841HLW7"/>
<keyword evidence="5" id="KW-1185">Reference proteome</keyword>
<dbReference type="PANTHER" id="PTHR43384:SF4">
    <property type="entry name" value="CELLULOSE BIOSYNTHESIS PROTEIN BCSQ-RELATED"/>
    <property type="match status" value="1"/>
</dbReference>
<sequence>MQQAGLRRATNPGPVQVIAVTGGKGGVGKTSVAVNLATALATTGRRVMLLDGDLGLANVDVFLGLSPRHTMAHVLSGERALEEIILESPHGVQVVPGASGVADMANLSAAGHLNLIQAFSTLNSRVDTLIVDTAAGISHSVVQFAQAAQHVLLVVCDEPASMTDAYALVKVLSRNHDVTRFRVVANMARAPGEGEALFEKLQRVTSKFLDVTLEYVGEIPEDPYLRRAIREQRPVVGAFPSSPSTRAFKKLALKADKWPVPDGPRGNLEFFVERLVRRPQARLEVVR</sequence>
<feature type="binding site" evidence="3">
    <location>
        <begin position="24"/>
        <end position="31"/>
    </location>
    <ligand>
        <name>ATP</name>
        <dbReference type="ChEBI" id="CHEBI:30616"/>
    </ligand>
</feature>
<dbReference type="GO" id="GO:0009898">
    <property type="term" value="C:cytoplasmic side of plasma membrane"/>
    <property type="evidence" value="ECO:0007669"/>
    <property type="project" value="TreeGrafter"/>
</dbReference>
<dbReference type="PIRSF" id="PIRSF003092">
    <property type="entry name" value="MinD"/>
    <property type="match status" value="1"/>
</dbReference>
<keyword evidence="4" id="KW-0969">Cilium</keyword>
<dbReference type="GO" id="GO:0005829">
    <property type="term" value="C:cytosol"/>
    <property type="evidence" value="ECO:0007669"/>
    <property type="project" value="TreeGrafter"/>
</dbReference>
<organism evidence="4 5">
    <name type="scientific">Povalibacter uvarum</name>
    <dbReference type="NCBI Taxonomy" id="732238"/>
    <lineage>
        <taxon>Bacteria</taxon>
        <taxon>Pseudomonadati</taxon>
        <taxon>Pseudomonadota</taxon>
        <taxon>Gammaproteobacteria</taxon>
        <taxon>Steroidobacterales</taxon>
        <taxon>Steroidobacteraceae</taxon>
        <taxon>Povalibacter</taxon>
    </lineage>
</organism>
<dbReference type="PANTHER" id="PTHR43384">
    <property type="entry name" value="SEPTUM SITE-DETERMINING PROTEIN MIND HOMOLOG, CHLOROPLASTIC-RELATED"/>
    <property type="match status" value="1"/>
</dbReference>
<evidence type="ECO:0000313" key="5">
    <source>
        <dbReference type="Proteomes" id="UP000588068"/>
    </source>
</evidence>
<dbReference type="InterPro" id="IPR033756">
    <property type="entry name" value="YlxH/NBP35"/>
</dbReference>
<dbReference type="GO" id="GO:0016887">
    <property type="term" value="F:ATP hydrolysis activity"/>
    <property type="evidence" value="ECO:0007669"/>
    <property type="project" value="TreeGrafter"/>
</dbReference>
<reference evidence="4 5" key="1">
    <citation type="submission" date="2020-08" db="EMBL/GenBank/DDBJ databases">
        <title>Genomic Encyclopedia of Type Strains, Phase IV (KMG-IV): sequencing the most valuable type-strain genomes for metagenomic binning, comparative biology and taxonomic classification.</title>
        <authorList>
            <person name="Goeker M."/>
        </authorList>
    </citation>
    <scope>NUCLEOTIDE SEQUENCE [LARGE SCALE GENOMIC DNA]</scope>
    <source>
        <strain evidence="4 5">DSM 26723</strain>
    </source>
</reference>
<dbReference type="InterPro" id="IPR027417">
    <property type="entry name" value="P-loop_NTPase"/>
</dbReference>
<comment type="caution">
    <text evidence="4">The sequence shown here is derived from an EMBL/GenBank/DDBJ whole genome shotgun (WGS) entry which is preliminary data.</text>
</comment>
<evidence type="ECO:0000313" key="4">
    <source>
        <dbReference type="EMBL" id="MBB6094231.1"/>
    </source>
</evidence>
<dbReference type="Pfam" id="PF10609">
    <property type="entry name" value="ParA"/>
    <property type="match status" value="1"/>
</dbReference>
<dbReference type="CDD" id="cd02038">
    <property type="entry name" value="FlhG-like"/>
    <property type="match status" value="1"/>
</dbReference>